<evidence type="ECO:0000256" key="1">
    <source>
        <dbReference type="ARBA" id="ARBA00007050"/>
    </source>
</evidence>
<dbReference type="InterPro" id="IPR005550">
    <property type="entry name" value="Kinetochore_Ndc80"/>
</dbReference>
<evidence type="ECO:0000259" key="13">
    <source>
        <dbReference type="Pfam" id="PF03801"/>
    </source>
</evidence>
<keyword evidence="2 10" id="KW-0158">Chromosome</keyword>
<feature type="compositionally biased region" description="Low complexity" evidence="12">
    <location>
        <begin position="44"/>
        <end position="53"/>
    </location>
</feature>
<feature type="region of interest" description="Disordered" evidence="12">
    <location>
        <begin position="453"/>
        <end position="495"/>
    </location>
</feature>
<feature type="domain" description="Kinetochore protein Ndc80 CH" evidence="13">
    <location>
        <begin position="58"/>
        <end position="178"/>
    </location>
</feature>
<feature type="coiled-coil region" evidence="11">
    <location>
        <begin position="521"/>
        <end position="548"/>
    </location>
</feature>
<dbReference type="GO" id="GO:0051301">
    <property type="term" value="P:cell division"/>
    <property type="evidence" value="ECO:0007669"/>
    <property type="project" value="UniProtKB-UniRule"/>
</dbReference>
<comment type="similarity">
    <text evidence="1 10">Belongs to the NDC80/HEC1 family.</text>
</comment>
<evidence type="ECO:0000256" key="4">
    <source>
        <dbReference type="ARBA" id="ARBA00022776"/>
    </source>
</evidence>
<dbReference type="InterPro" id="IPR038273">
    <property type="entry name" value="Ndc80_sf"/>
</dbReference>
<feature type="compositionally biased region" description="Polar residues" evidence="12">
    <location>
        <begin position="8"/>
        <end position="17"/>
    </location>
</feature>
<dbReference type="InterPro" id="IPR055260">
    <property type="entry name" value="Ndc80_CH"/>
</dbReference>
<protein>
    <recommendedName>
        <fullName evidence="10">Kinetochore protein NDC80</fullName>
    </recommendedName>
</protein>
<reference evidence="14" key="1">
    <citation type="submission" date="2021-01" db="EMBL/GenBank/DDBJ databases">
        <authorList>
            <person name="Corre E."/>
            <person name="Pelletier E."/>
            <person name="Niang G."/>
            <person name="Scheremetjew M."/>
            <person name="Finn R."/>
            <person name="Kale V."/>
            <person name="Holt S."/>
            <person name="Cochrane G."/>
            <person name="Meng A."/>
            <person name="Brown T."/>
            <person name="Cohen L."/>
        </authorList>
    </citation>
    <scope>NUCLEOTIDE SEQUENCE</scope>
    <source>
        <strain evidence="14">PLY182g</strain>
    </source>
</reference>
<comment type="function">
    <text evidence="10">Acts as a component of the essential kinetochore-associated NDC80 complex, which is required for chromosome segregation and spindle checkpoint activity.</text>
</comment>
<dbReference type="Gene3D" id="1.10.418.30">
    <property type="entry name" value="Ncd80 complex, Ncd80 subunit"/>
    <property type="match status" value="1"/>
</dbReference>
<evidence type="ECO:0000256" key="7">
    <source>
        <dbReference type="ARBA" id="ARBA00023242"/>
    </source>
</evidence>
<gene>
    <name evidence="14" type="ORF">CPEL01642_LOCUS16298</name>
</gene>
<dbReference type="Gene3D" id="1.10.287.1490">
    <property type="match status" value="1"/>
</dbReference>
<keyword evidence="3 10" id="KW-0132">Cell division</keyword>
<organism evidence="14">
    <name type="scientific">Coccolithus braarudii</name>
    <dbReference type="NCBI Taxonomy" id="221442"/>
    <lineage>
        <taxon>Eukaryota</taxon>
        <taxon>Haptista</taxon>
        <taxon>Haptophyta</taxon>
        <taxon>Prymnesiophyceae</taxon>
        <taxon>Coccolithales</taxon>
        <taxon>Coccolithaceae</taxon>
        <taxon>Coccolithus</taxon>
    </lineage>
</organism>
<dbReference type="EMBL" id="HBEY01034205">
    <property type="protein sequence ID" value="CAD8612918.1"/>
    <property type="molecule type" value="Transcribed_RNA"/>
</dbReference>
<comment type="subcellular location">
    <subcellularLocation>
        <location evidence="10">Chromosome</location>
        <location evidence="10">Centromere</location>
        <location evidence="10">Kinetochore</location>
    </subcellularLocation>
    <subcellularLocation>
        <location evidence="10">Nucleus</location>
    </subcellularLocation>
</comment>
<evidence type="ECO:0000256" key="2">
    <source>
        <dbReference type="ARBA" id="ARBA00022454"/>
    </source>
</evidence>
<sequence>MPLRAPLNVTSGNSRPSLSGRPSLASVKRQSGVAPEGDARGSRGHSLSSRRSSVMPGGGRKQTDPRPVGNKAYTTESIMKLIIYLTEHGYDRAINKKILEAPTNKDFLSIVSFLLRAIDPNFEFKGKFEDELPNVLRLLGYPATVSKSALSAVSVPHRWPQLLAVLTWLVDLAKYIEAVTEAEARPDFDCDEGNKMFLEYLTQGYKLWLSGQDDLSASDQQMEFFFDAKNKSLNRDVEALQAANTEQVSQLEGLTTGETPLQAAQTWNENLRSDTAKFEKHAAKLEEYCDKMTERVASAETSLTTRHKELDTLKTEIEMCKGTIASQEVSPVEVQRMGEERKRLEAELAQLKESKEALNKQKWDAEVAHKAQLDRLETQVQQANKSEMRLKSAFPDGRKGESSVLQLQPHLLTSGSGSILSVDVSSVLKPEMLRIKASIAEKMAAAQDELLQAEEQETASEEARVERSEELQRRTAELGRLDKEEALEREQHRRDLEACTHETETIREQIVSARSKAGSSLRESQQQLAALHKEYDELVHESEKARKKLFDQVSAVVDTLLTHKDQLARQLNDLLHHADASAKKLEHYLPALASVNAAKAADEREGG</sequence>
<keyword evidence="4 10" id="KW-0498">Mitosis</keyword>
<dbReference type="PANTHER" id="PTHR10643">
    <property type="entry name" value="KINETOCHORE PROTEIN NDC80"/>
    <property type="match status" value="1"/>
</dbReference>
<name>A0A7S0LHG5_9EUKA</name>
<dbReference type="PANTHER" id="PTHR10643:SF2">
    <property type="entry name" value="KINETOCHORE PROTEIN NDC80 HOMOLOG"/>
    <property type="match status" value="1"/>
</dbReference>
<keyword evidence="8 10" id="KW-0131">Cell cycle</keyword>
<feature type="coiled-coil region" evidence="11">
    <location>
        <begin position="334"/>
        <end position="393"/>
    </location>
</feature>
<evidence type="ECO:0000256" key="5">
    <source>
        <dbReference type="ARBA" id="ARBA00022838"/>
    </source>
</evidence>
<feature type="compositionally biased region" description="Basic and acidic residues" evidence="12">
    <location>
        <begin position="461"/>
        <end position="495"/>
    </location>
</feature>
<evidence type="ECO:0000313" key="14">
    <source>
        <dbReference type="EMBL" id="CAD8612918.1"/>
    </source>
</evidence>
<dbReference type="AlphaFoldDB" id="A0A7S0LHG5"/>
<keyword evidence="7 10" id="KW-0539">Nucleus</keyword>
<evidence type="ECO:0000256" key="6">
    <source>
        <dbReference type="ARBA" id="ARBA00023054"/>
    </source>
</evidence>
<comment type="subunit">
    <text evidence="10">Component of the NDC80 complex.</text>
</comment>
<evidence type="ECO:0000256" key="11">
    <source>
        <dbReference type="SAM" id="Coils"/>
    </source>
</evidence>
<evidence type="ECO:0000256" key="8">
    <source>
        <dbReference type="ARBA" id="ARBA00023306"/>
    </source>
</evidence>
<evidence type="ECO:0000256" key="9">
    <source>
        <dbReference type="ARBA" id="ARBA00023328"/>
    </source>
</evidence>
<keyword evidence="5 10" id="KW-0995">Kinetochore</keyword>
<evidence type="ECO:0000256" key="3">
    <source>
        <dbReference type="ARBA" id="ARBA00022618"/>
    </source>
</evidence>
<evidence type="ECO:0000256" key="12">
    <source>
        <dbReference type="SAM" id="MobiDB-lite"/>
    </source>
</evidence>
<keyword evidence="6 11" id="KW-0175">Coiled coil</keyword>
<evidence type="ECO:0000256" key="10">
    <source>
        <dbReference type="RuleBase" id="RU368072"/>
    </source>
</evidence>
<proteinExistence type="inferred from homology"/>
<keyword evidence="9 10" id="KW-0137">Centromere</keyword>
<feature type="region of interest" description="Disordered" evidence="12">
    <location>
        <begin position="1"/>
        <end position="70"/>
    </location>
</feature>
<accession>A0A7S0LHG5</accession>
<dbReference type="Pfam" id="PF03801">
    <property type="entry name" value="Ndc80_HEC"/>
    <property type="match status" value="1"/>
</dbReference>
<dbReference type="GO" id="GO:0031262">
    <property type="term" value="C:Ndc80 complex"/>
    <property type="evidence" value="ECO:0007669"/>
    <property type="project" value="UniProtKB-UniRule"/>
</dbReference>
<dbReference type="GO" id="GO:0005634">
    <property type="term" value="C:nucleus"/>
    <property type="evidence" value="ECO:0007669"/>
    <property type="project" value="UniProtKB-SubCell"/>
</dbReference>
<dbReference type="GO" id="GO:0051315">
    <property type="term" value="P:attachment of mitotic spindle microtubules to kinetochore"/>
    <property type="evidence" value="ECO:0007669"/>
    <property type="project" value="UniProtKB-UniRule"/>
</dbReference>